<dbReference type="InterPro" id="IPR002559">
    <property type="entry name" value="Transposase_11"/>
</dbReference>
<feature type="domain" description="Transposase InsH N-terminal" evidence="2">
    <location>
        <begin position="19"/>
        <end position="116"/>
    </location>
</feature>
<proteinExistence type="predicted"/>
<evidence type="ECO:0000313" key="4">
    <source>
        <dbReference type="Proteomes" id="UP000197446"/>
    </source>
</evidence>
<organism evidence="3 4">
    <name type="scientific">Roseateles puraquae</name>
    <dbReference type="NCBI Taxonomy" id="431059"/>
    <lineage>
        <taxon>Bacteria</taxon>
        <taxon>Pseudomonadati</taxon>
        <taxon>Pseudomonadota</taxon>
        <taxon>Betaproteobacteria</taxon>
        <taxon>Burkholderiales</taxon>
        <taxon>Sphaerotilaceae</taxon>
        <taxon>Roseateles</taxon>
    </lineage>
</organism>
<dbReference type="Pfam" id="PF05598">
    <property type="entry name" value="DUF772"/>
    <property type="match status" value="1"/>
</dbReference>
<dbReference type="GO" id="GO:0004803">
    <property type="term" value="F:transposase activity"/>
    <property type="evidence" value="ECO:0007669"/>
    <property type="project" value="InterPro"/>
</dbReference>
<comment type="caution">
    <text evidence="3">The sequence shown here is derived from an EMBL/GenBank/DDBJ whole genome shotgun (WGS) entry which is preliminary data.</text>
</comment>
<accession>A0A254N3D3</accession>
<dbReference type="Proteomes" id="UP000197446">
    <property type="component" value="Unassembled WGS sequence"/>
</dbReference>
<gene>
    <name evidence="3" type="ORF">CDO81_27075</name>
</gene>
<feature type="domain" description="Transposase IS4-like" evidence="1">
    <location>
        <begin position="278"/>
        <end position="341"/>
    </location>
</feature>
<dbReference type="RefSeq" id="WP_088486385.1">
    <property type="nucleotide sequence ID" value="NZ_NISI01000027.1"/>
</dbReference>
<dbReference type="EMBL" id="NISI01000027">
    <property type="protein sequence ID" value="OWQ96770.1"/>
    <property type="molecule type" value="Genomic_DNA"/>
</dbReference>
<name>A0A254N3D3_9BURK</name>
<dbReference type="GO" id="GO:0003677">
    <property type="term" value="F:DNA binding"/>
    <property type="evidence" value="ECO:0007669"/>
    <property type="project" value="InterPro"/>
</dbReference>
<dbReference type="AlphaFoldDB" id="A0A254N3D3"/>
<dbReference type="InterPro" id="IPR008490">
    <property type="entry name" value="Transposase_InsH_N"/>
</dbReference>
<evidence type="ECO:0000259" key="2">
    <source>
        <dbReference type="Pfam" id="PF05598"/>
    </source>
</evidence>
<dbReference type="Pfam" id="PF01609">
    <property type="entry name" value="DDE_Tnp_1"/>
    <property type="match status" value="1"/>
</dbReference>
<dbReference type="GO" id="GO:0006313">
    <property type="term" value="P:DNA transposition"/>
    <property type="evidence" value="ECO:0007669"/>
    <property type="project" value="InterPro"/>
</dbReference>
<protein>
    <submittedName>
        <fullName evidence="3">IS5/IS1182 family transposase</fullName>
    </submittedName>
</protein>
<dbReference type="InterPro" id="IPR047710">
    <property type="entry name" value="Transpos_IS5-like"/>
</dbReference>
<dbReference type="NCBIfam" id="NF033578">
    <property type="entry name" value="transpos_IS5_1"/>
    <property type="match status" value="1"/>
</dbReference>
<dbReference type="PANTHER" id="PTHR33803">
    <property type="entry name" value="IS1478 TRANSPOSASE"/>
    <property type="match status" value="1"/>
</dbReference>
<dbReference type="PANTHER" id="PTHR33803:SF3">
    <property type="entry name" value="BLL1974 PROTEIN"/>
    <property type="match status" value="1"/>
</dbReference>
<evidence type="ECO:0000313" key="3">
    <source>
        <dbReference type="EMBL" id="OWQ96770.1"/>
    </source>
</evidence>
<keyword evidence="4" id="KW-1185">Reference proteome</keyword>
<sequence>MGPKPVEEHSDHDLFRNELVNLIDQRHELARLADLIDWPAFAQQWGAQFESTTGRPALPTRLMAALLYLKHVYALSDEDVVQRWVENPYWQHFSGERYFRHDLPCDPSSLVRWRKRIGEAGCEWLLAHSIEAARKAGVIKRSSLQTVVLDTTVQPKAIAHPTDSRLLNRAREQLVAAAQKAGLALRQSYARVGKAAETQAGRYAHAKQFKRMRREIRKLRTWMGRVIRDVQRKGGEVTGALKDKLDIARRLHAQQRDSKNKLYALHAPEVECLAKGKARTPYEFGVKVSIAVTAKEGLVVGMRSMPGNPYDGHTVDSQLEQVEILTGTTPRITLADRGYRGVEPACGARLLISHTRRLPKRLKKLLKRRQVVEPMIGHMKADGLLGKNWLKGADGDALHALLCGAGHNLRMILRHLRVLYYALWGPIAMAITLGMEMATPTSRLNDVTSRRPALVRG</sequence>
<dbReference type="OrthoDB" id="9762730at2"/>
<reference evidence="3 4" key="1">
    <citation type="journal article" date="2007" name="Int. J. Syst. Evol. Microbiol.">
        <title>Description of Pelomonas aquatica sp. nov. and Pelomonas puraquae sp. nov., isolated from industrial and haemodialysis water.</title>
        <authorList>
            <person name="Gomila M."/>
            <person name="Bowien B."/>
            <person name="Falsen E."/>
            <person name="Moore E.R."/>
            <person name="Lalucat J."/>
        </authorList>
    </citation>
    <scope>NUCLEOTIDE SEQUENCE [LARGE SCALE GENOMIC DNA]</scope>
    <source>
        <strain evidence="3 4">CCUG 52769</strain>
    </source>
</reference>
<evidence type="ECO:0000259" key="1">
    <source>
        <dbReference type="Pfam" id="PF01609"/>
    </source>
</evidence>